<gene>
    <name evidence="1" type="primary">vspE</name>
    <name evidence="1" type="ordered locus">Bint_0246</name>
</gene>
<dbReference type="KEGG" id="bip:Bint_0246"/>
<proteinExistence type="predicted"/>
<dbReference type="InterPro" id="IPR008838">
    <property type="entry name" value="Variable_surface_protein_TREHY"/>
</dbReference>
<sequence>MAILTIASGSVFGMYGADNTWLFFLIHGNQFRARMNQLGFTLGNGTIKGTFGFKANTLINGSILNTGGKGNKSPLEATISGGIGYTGDGFGIGVGYNYTYSATGTGINTHTPVVTMNFLNNNLRIALPISVAVENSIGGTVDANGNTVLSERKDYLGLSIPAQIRYYTGIDAFNYIRFELNYGLNRYNGTYGANTTSKFEAQSISFQLRLHFLNTVIGNNVTVNPFLRIDFGSTIGAKGKSVLASSALLPGGFDQRFTAWAASGWREATASEEAYDREAYDLKIIPSISLSVNTDIINLIFEPGLGYRVQDDGRKGSKLSHTLYWQAYGEIYIRPVQDLEWYFEMDVNNGVPKLQGNPIASGNNIPVVFGANTGITWYLPALQ</sequence>
<dbReference type="AlphaFoldDB" id="G0EHR7"/>
<evidence type="ECO:0000313" key="1">
    <source>
        <dbReference type="EMBL" id="AEM20880.1"/>
    </source>
</evidence>
<accession>G0EHR7</accession>
<dbReference type="HOGENOM" id="CLU_730904_0_0_12"/>
<dbReference type="Proteomes" id="UP000008522">
    <property type="component" value="Chromosome"/>
</dbReference>
<dbReference type="PATRIC" id="fig|1045858.4.peg.244"/>
<protein>
    <submittedName>
        <fullName evidence="1">Variable surface protein-VspE</fullName>
    </submittedName>
</protein>
<reference evidence="1 2" key="1">
    <citation type="journal article" date="2011" name="BMC Genomics">
        <title>Complete genome sequence of Brachyspira intermedia reveals unique genomic features in Brachyspira species and phage-mediated horizontal gene transfer.</title>
        <authorList>
            <person name="Hafstrom T."/>
            <person name="Jansson D.S."/>
            <person name="Segerman B."/>
        </authorList>
    </citation>
    <scope>NUCLEOTIDE SEQUENCE [LARGE SCALE GENOMIC DNA]</scope>
    <source>
        <strain evidence="2">ATCC 51140 / PWS/A</strain>
    </source>
</reference>
<organism evidence="1 2">
    <name type="scientific">Brachyspira intermedia (strain ATCC 51140 / PWS/A)</name>
    <name type="common">Serpulina intermedia</name>
    <dbReference type="NCBI Taxonomy" id="1045858"/>
    <lineage>
        <taxon>Bacteria</taxon>
        <taxon>Pseudomonadati</taxon>
        <taxon>Spirochaetota</taxon>
        <taxon>Spirochaetia</taxon>
        <taxon>Brachyspirales</taxon>
        <taxon>Brachyspiraceae</taxon>
        <taxon>Brachyspira</taxon>
    </lineage>
</organism>
<dbReference type="Pfam" id="PF05540">
    <property type="entry name" value="Serpulina_VSP"/>
    <property type="match status" value="1"/>
</dbReference>
<evidence type="ECO:0000313" key="2">
    <source>
        <dbReference type="Proteomes" id="UP000008522"/>
    </source>
</evidence>
<name>G0EHR7_BRAIP</name>
<dbReference type="EMBL" id="CP002874">
    <property type="protein sequence ID" value="AEM20880.1"/>
    <property type="molecule type" value="Genomic_DNA"/>
</dbReference>
<keyword evidence="2" id="KW-1185">Reference proteome</keyword>